<comment type="cofactor">
    <cofactor evidence="9">
        <name>Mg(2+)</name>
        <dbReference type="ChEBI" id="CHEBI:18420"/>
    </cofactor>
    <cofactor evidence="9">
        <name>Mn(2+)</name>
        <dbReference type="ChEBI" id="CHEBI:29035"/>
    </cofactor>
</comment>
<dbReference type="SUPFAM" id="SSF55347">
    <property type="entry name" value="Glyceraldehyde-3-phosphate dehydrogenase-like, C-terminal domain"/>
    <property type="match status" value="1"/>
</dbReference>
<keyword evidence="3 9" id="KW-0479">Metal-binding</keyword>
<evidence type="ECO:0000256" key="8">
    <source>
        <dbReference type="ARBA" id="ARBA00048543"/>
    </source>
</evidence>
<dbReference type="Pfam" id="PF13288">
    <property type="entry name" value="DXPR_C"/>
    <property type="match status" value="1"/>
</dbReference>
<reference evidence="13" key="1">
    <citation type="submission" date="2020-10" db="EMBL/GenBank/DDBJ databases">
        <authorList>
            <person name="Gilroy R."/>
        </authorList>
    </citation>
    <scope>NUCLEOTIDE SEQUENCE</scope>
    <source>
        <strain evidence="13">517</strain>
    </source>
</reference>
<feature type="binding site" evidence="9">
    <location>
        <position position="145"/>
    </location>
    <ligand>
        <name>Mn(2+)</name>
        <dbReference type="ChEBI" id="CHEBI:29035"/>
    </ligand>
</feature>
<evidence type="ECO:0000313" key="14">
    <source>
        <dbReference type="Proteomes" id="UP000727857"/>
    </source>
</evidence>
<dbReference type="Pfam" id="PF02670">
    <property type="entry name" value="DXP_reductoisom"/>
    <property type="match status" value="1"/>
</dbReference>
<dbReference type="InterPro" id="IPR003821">
    <property type="entry name" value="DXP_reductoisomerase"/>
</dbReference>
<dbReference type="Proteomes" id="UP000727857">
    <property type="component" value="Unassembled WGS sequence"/>
</dbReference>
<feature type="binding site" evidence="9">
    <location>
        <position position="216"/>
    </location>
    <ligand>
        <name>Mn(2+)</name>
        <dbReference type="ChEBI" id="CHEBI:29035"/>
    </ligand>
</feature>
<feature type="binding site" evidence="9">
    <location>
        <position position="216"/>
    </location>
    <ligand>
        <name>1-deoxy-D-xylulose 5-phosphate</name>
        <dbReference type="ChEBI" id="CHEBI:57792"/>
    </ligand>
</feature>
<evidence type="ECO:0000256" key="5">
    <source>
        <dbReference type="ARBA" id="ARBA00023002"/>
    </source>
</evidence>
<keyword evidence="7 9" id="KW-0414">Isoprene biosynthesis</keyword>
<feature type="domain" description="DXP reductoisomerase C-terminal" evidence="12">
    <location>
        <begin position="254"/>
        <end position="373"/>
    </location>
</feature>
<dbReference type="PIRSF" id="PIRSF006205">
    <property type="entry name" value="Dxp_reductismrs"/>
    <property type="match status" value="1"/>
</dbReference>
<feature type="binding site" evidence="9">
    <location>
        <position position="121"/>
    </location>
    <ligand>
        <name>NADPH</name>
        <dbReference type="ChEBI" id="CHEBI:57783"/>
    </ligand>
</feature>
<dbReference type="GO" id="GO:0051484">
    <property type="term" value="P:isopentenyl diphosphate biosynthetic process, methylerythritol 4-phosphate pathway involved in terpenoid biosynthetic process"/>
    <property type="evidence" value="ECO:0007669"/>
    <property type="project" value="TreeGrafter"/>
</dbReference>
<feature type="binding site" evidence="9">
    <location>
        <position position="120"/>
    </location>
    <ligand>
        <name>1-deoxy-D-xylulose 5-phosphate</name>
        <dbReference type="ChEBI" id="CHEBI:57792"/>
    </ligand>
</feature>
<proteinExistence type="inferred from homology"/>
<comment type="caution">
    <text evidence="9">Lacks conserved residue(s) required for the propagation of feature annotation.</text>
</comment>
<feature type="binding site" evidence="9">
    <location>
        <position position="207"/>
    </location>
    <ligand>
        <name>1-deoxy-D-xylulose 5-phosphate</name>
        <dbReference type="ChEBI" id="CHEBI:57792"/>
    </ligand>
</feature>
<dbReference type="GO" id="GO:0070402">
    <property type="term" value="F:NADPH binding"/>
    <property type="evidence" value="ECO:0007669"/>
    <property type="project" value="InterPro"/>
</dbReference>
<dbReference type="InterPro" id="IPR013512">
    <property type="entry name" value="DXP_reductoisomerase_N"/>
</dbReference>
<evidence type="ECO:0000256" key="6">
    <source>
        <dbReference type="ARBA" id="ARBA00023211"/>
    </source>
</evidence>
<dbReference type="InterPro" id="IPR036169">
    <property type="entry name" value="DXPR_C_sf"/>
</dbReference>
<organism evidence="13 14">
    <name type="scientific">Candidatus Stercoripulliclostridium pullicola</name>
    <dbReference type="NCBI Taxonomy" id="2840953"/>
    <lineage>
        <taxon>Bacteria</taxon>
        <taxon>Bacillati</taxon>
        <taxon>Bacillota</taxon>
        <taxon>Clostridia</taxon>
        <taxon>Eubacteriales</taxon>
        <taxon>Candidatus Stercoripulliclostridium</taxon>
    </lineage>
</organism>
<feature type="binding site" evidence="9">
    <location>
        <position position="147"/>
    </location>
    <ligand>
        <name>Mn(2+)</name>
        <dbReference type="ChEBI" id="CHEBI:29035"/>
    </ligand>
</feature>
<dbReference type="EMBL" id="JADINF010000065">
    <property type="protein sequence ID" value="MBO8423917.1"/>
    <property type="molecule type" value="Genomic_DNA"/>
</dbReference>
<dbReference type="GO" id="GO:0030604">
    <property type="term" value="F:1-deoxy-D-xylulose-5-phosphate reductoisomerase activity"/>
    <property type="evidence" value="ECO:0007669"/>
    <property type="project" value="UniProtKB-UniRule"/>
</dbReference>
<feature type="binding site" evidence="9">
    <location>
        <position position="171"/>
    </location>
    <ligand>
        <name>1-deoxy-D-xylulose 5-phosphate</name>
        <dbReference type="ChEBI" id="CHEBI:57792"/>
    </ligand>
</feature>
<dbReference type="SUPFAM" id="SSF69055">
    <property type="entry name" value="1-deoxy-D-xylulose-5-phosphate reductoisomerase, C-terminal domain"/>
    <property type="match status" value="1"/>
</dbReference>
<dbReference type="Gene3D" id="1.10.1740.10">
    <property type="match status" value="1"/>
</dbReference>
<feature type="binding site" evidence="9">
    <location>
        <position position="194"/>
    </location>
    <ligand>
        <name>1-deoxy-D-xylulose 5-phosphate</name>
        <dbReference type="ChEBI" id="CHEBI:57792"/>
    </ligand>
</feature>
<feature type="binding site" evidence="9">
    <location>
        <position position="119"/>
    </location>
    <ligand>
        <name>NADPH</name>
        <dbReference type="ChEBI" id="CHEBI:57783"/>
    </ligand>
</feature>
<feature type="domain" description="1-deoxy-D-xylulose 5-phosphate reductoisomerase C-terminal" evidence="11">
    <location>
        <begin position="141"/>
        <end position="224"/>
    </location>
</feature>
<evidence type="ECO:0000256" key="2">
    <source>
        <dbReference type="ARBA" id="ARBA00006825"/>
    </source>
</evidence>
<comment type="caution">
    <text evidence="13">The sequence shown here is derived from an EMBL/GenBank/DDBJ whole genome shotgun (WGS) entry which is preliminary data.</text>
</comment>
<feature type="binding site" evidence="9">
    <location>
        <position position="16"/>
    </location>
    <ligand>
        <name>NADPH</name>
        <dbReference type="ChEBI" id="CHEBI:57783"/>
    </ligand>
</feature>
<dbReference type="SUPFAM" id="SSF51735">
    <property type="entry name" value="NAD(P)-binding Rossmann-fold domains"/>
    <property type="match status" value="1"/>
</dbReference>
<evidence type="ECO:0000313" key="13">
    <source>
        <dbReference type="EMBL" id="MBO8423917.1"/>
    </source>
</evidence>
<comment type="similarity">
    <text evidence="2 9">Belongs to the DXR family.</text>
</comment>
<evidence type="ECO:0000256" key="9">
    <source>
        <dbReference type="HAMAP-Rule" id="MF_00183"/>
    </source>
</evidence>
<feature type="domain" description="1-deoxy-D-xylulose 5-phosphate reductoisomerase N-terminal" evidence="10">
    <location>
        <begin position="8"/>
        <end position="127"/>
    </location>
</feature>
<evidence type="ECO:0000259" key="10">
    <source>
        <dbReference type="Pfam" id="PF02670"/>
    </source>
</evidence>
<evidence type="ECO:0000256" key="4">
    <source>
        <dbReference type="ARBA" id="ARBA00022857"/>
    </source>
</evidence>
<dbReference type="Gene3D" id="3.40.50.720">
    <property type="entry name" value="NAD(P)-binding Rossmann-like Domain"/>
    <property type="match status" value="1"/>
</dbReference>
<comment type="pathway">
    <text evidence="1 9">Isoprenoid biosynthesis; isopentenyl diphosphate biosynthesis via DXP pathway; isopentenyl diphosphate from 1-deoxy-D-xylulose 5-phosphate: step 1/6.</text>
</comment>
<dbReference type="Pfam" id="PF08436">
    <property type="entry name" value="DXP_redisom_C"/>
    <property type="match status" value="1"/>
</dbReference>
<evidence type="ECO:0000256" key="3">
    <source>
        <dbReference type="ARBA" id="ARBA00022723"/>
    </source>
</evidence>
<feature type="binding site" evidence="9">
    <location>
        <position position="146"/>
    </location>
    <ligand>
        <name>1-deoxy-D-xylulose 5-phosphate</name>
        <dbReference type="ChEBI" id="CHEBI:57792"/>
    </ligand>
</feature>
<dbReference type="InterPro" id="IPR026877">
    <property type="entry name" value="DXPR_C"/>
</dbReference>
<dbReference type="PANTHER" id="PTHR30525:SF0">
    <property type="entry name" value="1-DEOXY-D-XYLULOSE 5-PHOSPHATE REDUCTOISOMERASE, CHLOROPLASTIC"/>
    <property type="match status" value="1"/>
</dbReference>
<feature type="binding site" evidence="9">
    <location>
        <position position="17"/>
    </location>
    <ligand>
        <name>NADPH</name>
        <dbReference type="ChEBI" id="CHEBI:57783"/>
    </ligand>
</feature>
<dbReference type="AlphaFoldDB" id="A0A940DGY3"/>
<keyword evidence="9" id="KW-0460">Magnesium</keyword>
<feature type="binding site" evidence="9">
    <location>
        <position position="200"/>
    </location>
    <ligand>
        <name>NADPH</name>
        <dbReference type="ChEBI" id="CHEBI:57783"/>
    </ligand>
</feature>
<dbReference type="EC" id="1.1.1.267" evidence="9"/>
<feature type="binding site" evidence="9">
    <location>
        <position position="15"/>
    </location>
    <ligand>
        <name>NADPH</name>
        <dbReference type="ChEBI" id="CHEBI:57783"/>
    </ligand>
</feature>
<comment type="catalytic activity">
    <reaction evidence="8">
        <text>2-C-methyl-D-erythritol 4-phosphate + NADP(+) = 1-deoxy-D-xylulose 5-phosphate + NADPH + H(+)</text>
        <dbReference type="Rhea" id="RHEA:13717"/>
        <dbReference type="ChEBI" id="CHEBI:15378"/>
        <dbReference type="ChEBI" id="CHEBI:57783"/>
        <dbReference type="ChEBI" id="CHEBI:57792"/>
        <dbReference type="ChEBI" id="CHEBI:58262"/>
        <dbReference type="ChEBI" id="CHEBI:58349"/>
        <dbReference type="EC" id="1.1.1.267"/>
    </reaction>
    <physiologicalReaction direction="right-to-left" evidence="8">
        <dbReference type="Rhea" id="RHEA:13719"/>
    </physiologicalReaction>
</comment>
<evidence type="ECO:0000259" key="12">
    <source>
        <dbReference type="Pfam" id="PF13288"/>
    </source>
</evidence>
<feature type="binding site" evidence="9">
    <location>
        <position position="212"/>
    </location>
    <ligand>
        <name>1-deoxy-D-xylulose 5-phosphate</name>
        <dbReference type="ChEBI" id="CHEBI:57792"/>
    </ligand>
</feature>
<accession>A0A940DGY3</accession>
<dbReference type="GO" id="GO:0030145">
    <property type="term" value="F:manganese ion binding"/>
    <property type="evidence" value="ECO:0007669"/>
    <property type="project" value="TreeGrafter"/>
</dbReference>
<keyword evidence="6 9" id="KW-0464">Manganese</keyword>
<reference evidence="13" key="2">
    <citation type="journal article" date="2021" name="PeerJ">
        <title>Extensive microbial diversity within the chicken gut microbiome revealed by metagenomics and culture.</title>
        <authorList>
            <person name="Gilroy R."/>
            <person name="Ravi A."/>
            <person name="Getino M."/>
            <person name="Pursley I."/>
            <person name="Horton D.L."/>
            <person name="Alikhan N.F."/>
            <person name="Baker D."/>
            <person name="Gharbi K."/>
            <person name="Hall N."/>
            <person name="Watson M."/>
            <person name="Adriaenssens E.M."/>
            <person name="Foster-Nyarko E."/>
            <person name="Jarju S."/>
            <person name="Secka A."/>
            <person name="Antonio M."/>
            <person name="Oren A."/>
            <person name="Chaudhuri R.R."/>
            <person name="La Ragione R."/>
            <person name="Hildebrand F."/>
            <person name="Pallen M.J."/>
        </authorList>
    </citation>
    <scope>NUCLEOTIDE SEQUENCE</scope>
    <source>
        <strain evidence="13">517</strain>
    </source>
</reference>
<keyword evidence="5 9" id="KW-0560">Oxidoreductase</keyword>
<dbReference type="HAMAP" id="MF_00183">
    <property type="entry name" value="DXP_reductoisom"/>
    <property type="match status" value="1"/>
</dbReference>
<feature type="binding site" evidence="9">
    <location>
        <position position="147"/>
    </location>
    <ligand>
        <name>1-deoxy-D-xylulose 5-phosphate</name>
        <dbReference type="ChEBI" id="CHEBI:57792"/>
    </ligand>
</feature>
<protein>
    <recommendedName>
        <fullName evidence="9">1-deoxy-D-xylulose 5-phosphate reductoisomerase</fullName>
        <shortName evidence="9">DXP reductoisomerase</shortName>
        <ecNumber evidence="9">1.1.1.267</ecNumber>
    </recommendedName>
    <alternativeName>
        <fullName evidence="9">1-deoxyxylulose-5-phosphate reductoisomerase</fullName>
    </alternativeName>
    <alternativeName>
        <fullName evidence="9">2-C-methyl-D-erythritol 4-phosphate synthase</fullName>
    </alternativeName>
</protein>
<evidence type="ECO:0000256" key="1">
    <source>
        <dbReference type="ARBA" id="ARBA00005094"/>
    </source>
</evidence>
<gene>
    <name evidence="9" type="primary">dxr</name>
    <name evidence="13" type="ORF">IAB16_02705</name>
</gene>
<evidence type="ECO:0000259" key="11">
    <source>
        <dbReference type="Pfam" id="PF08436"/>
    </source>
</evidence>
<dbReference type="InterPro" id="IPR036291">
    <property type="entry name" value="NAD(P)-bd_dom_sf"/>
</dbReference>
<dbReference type="NCBIfam" id="TIGR00243">
    <property type="entry name" value="Dxr"/>
    <property type="match status" value="1"/>
</dbReference>
<feature type="binding site" evidence="9">
    <location>
        <position position="213"/>
    </location>
    <ligand>
        <name>1-deoxy-D-xylulose 5-phosphate</name>
        <dbReference type="ChEBI" id="CHEBI:57792"/>
    </ligand>
</feature>
<keyword evidence="4 9" id="KW-0521">NADP</keyword>
<dbReference type="InterPro" id="IPR013644">
    <property type="entry name" value="DXP_reductoisomerase_C"/>
</dbReference>
<evidence type="ECO:0000256" key="7">
    <source>
        <dbReference type="ARBA" id="ARBA00023229"/>
    </source>
</evidence>
<dbReference type="PANTHER" id="PTHR30525">
    <property type="entry name" value="1-DEOXY-D-XYLULOSE 5-PHOSPHATE REDUCTOISOMERASE"/>
    <property type="match status" value="1"/>
</dbReference>
<sequence>MSGNAKRVAVLGASGSIGGSVLDVLDRYGEELGLEIVLLSARNRGRELYDRFRDRKVTVISDDNFGAHGTAAHVKGTEALSKPETYENVDIVVNGIGGIGGTLPSFAAVEAGAKLVTANKESIVAAGKMLLKRAKERSVPVIPVDSEHSAAFQCLLGEDAGSVEKIILTASGGAFRDMSAEEIARTRAADALKHPNWKMGVKVTVDSATLMNKGLEVIEAKRLFGVQNVDIVVHRESVIHALVQFKDGTSKLCMSPPDMRIPIQYALTAPVRREVFAGDAQAVPKGFEALSGLTFSKPDLVRFPCLKLALEVARGDSEYNGAVLCAADEAAVSLYMCGAIGFYGINEVVSDALDAFAGGKLSAPEELTSIESEVGEYILEKYGGIGCS</sequence>
<comment type="function">
    <text evidence="9">Catalyzes the NADPH-dependent rearrangement and reduction of 1-deoxy-D-xylulose-5-phosphate (DXP) to 2-C-methyl-D-erythritol 4-phosphate (MEP).</text>
</comment>
<name>A0A940DGY3_9FIRM</name>